<dbReference type="Pfam" id="PF00072">
    <property type="entry name" value="Response_reg"/>
    <property type="match status" value="1"/>
</dbReference>
<dbReference type="InterPro" id="IPR036097">
    <property type="entry name" value="HisK_dim/P_sf"/>
</dbReference>
<dbReference type="RefSeq" id="WP_069835680.1">
    <property type="nucleotide sequence ID" value="NZ_MDGQ01000005.1"/>
</dbReference>
<dbReference type="PROSITE" id="PS50109">
    <property type="entry name" value="HIS_KIN"/>
    <property type="match status" value="1"/>
</dbReference>
<dbReference type="Pfam" id="PF00512">
    <property type="entry name" value="HisKA"/>
    <property type="match status" value="1"/>
</dbReference>
<sequence length="1283" mass="145343">MGNTSYPFQEERSVEIKQIGSPFIKNYLHTDYGAHEQSYRIAQSESGLLYFTNVSGVVEFDGIRWGVDGSISDDAFRGISISEDGRIYTASKSLLGYFEPDTVGQLKFQSLNHLLPANKERSTDIWDVQKVGEKVIYRNSAELLIYDIVKEVFQSVTSEKRFGQSDLIDGKYYVQGSESGILVFDGNSFQVLPNSSELKGFTFRKILKFSDNELLFVSQHNGLLRYDFEKVTPWQTEVSDFLKEQKAFSGECIGKDYFAFGTITGGVVIINRSGELVQKFDKSTGLPSNGLVQDIFHDKDGNLWIAQHGSISHVVINTPFTIIDDRHGVEGYVLYAQKWKNKTYVSTATGLVAKDDNSPWQSLNSDYKPFTPVWNSNERVWMTVKHGDDFFSAGNAGFVQILNNGVKTLYRGERLWAAVALKNSDFIIMGSIAGNLFTFQKKNGRWQYNGKIKGFNKQMDFLEQTEDGDLWMTDSGTGVFKIHLNSEKDSVLSIKTYGVEDGLPLQERNRVFRHSDGLYFATAKGVFTYNAEHDKFEPASQFKDLLKDKYVFRFIEMENGNIFASLSPGGKSVLKKANDQYTIQYSPFERISGHNSEYVTGLGGNNIWIAGTGLRHYDWDFNQAPPSGFKALIRSVRVSNKGDSLIYAGLAQQPAMNLASKENALHFEFTSNYYDQLERVSFESYLEGTEKTWTPWTDKADRNYTNLPSGTYTFKVRAKNLYGEVSEEAQFTFTIATPWYFTYWAYGVYLILLVLIVWLIVRLNVQRLENEKIRLEEIISERTVEIREQKDQAERDKELIQKQADRLKALDKVKSRFFANISHELRTPLTLINAPLESLVDSGKIKDEEVRETLRVAKRNGINLLSLVEEILDLAKLDAGKLSLVENPVLLHEFIKDILNEYGAASKTRNIDFEFVFGLPKDLTLLMDEKKAGKIIRNLLSNALKFTESKIKIEVLETTAGEVSLTVSDNGIGIDENDLPYIFDRYYQSESPEKKAEGGTGIGLALAKELAELQQGQLNVIKNVAPGAKFEYKFPRKEAKSELILPLINTDNQVLDIALKEVLTNYAETFSVEKPVLLITEDHPDMRNFIAKTLEPYFKVLTAENGRIALNVLESQDVDIVISDVMMPEMDGFELLASIKQNSNLHQVSVVMLTARTETEDRLHALTMGIDDYLTKPFSAAVFLARIKNILENRIKVIKAVKELNKVNANGVEDNTSVLASEYNLSAREIEVLKLISKRYSNAEMAEEMYVSTNTIKFHIKNLYTKIGVKNRAQALELLELEQ</sequence>
<keyword evidence="7" id="KW-1133">Transmembrane helix</keyword>
<dbReference type="CDD" id="cd00082">
    <property type="entry name" value="HisKA"/>
    <property type="match status" value="1"/>
</dbReference>
<dbReference type="InterPro" id="IPR003594">
    <property type="entry name" value="HATPase_dom"/>
</dbReference>
<evidence type="ECO:0000256" key="2">
    <source>
        <dbReference type="ARBA" id="ARBA00012438"/>
    </source>
</evidence>
<keyword evidence="12" id="KW-1185">Reference proteome</keyword>
<dbReference type="Gene3D" id="1.10.10.10">
    <property type="entry name" value="Winged helix-like DNA-binding domain superfamily/Winged helix DNA-binding domain"/>
    <property type="match status" value="1"/>
</dbReference>
<keyword evidence="3 5" id="KW-0597">Phosphoprotein</keyword>
<keyword evidence="7" id="KW-0472">Membrane</keyword>
<dbReference type="Pfam" id="PF07494">
    <property type="entry name" value="Reg_prop"/>
    <property type="match status" value="1"/>
</dbReference>
<dbReference type="InterPro" id="IPR036388">
    <property type="entry name" value="WH-like_DNA-bd_sf"/>
</dbReference>
<evidence type="ECO:0000256" key="7">
    <source>
        <dbReference type="SAM" id="Phobius"/>
    </source>
</evidence>
<dbReference type="InterPro" id="IPR011123">
    <property type="entry name" value="Y_Y_Y"/>
</dbReference>
<dbReference type="CDD" id="cd17574">
    <property type="entry name" value="REC_OmpR"/>
    <property type="match status" value="1"/>
</dbReference>
<evidence type="ECO:0000313" key="11">
    <source>
        <dbReference type="EMBL" id="OEK04175.1"/>
    </source>
</evidence>
<dbReference type="Pfam" id="PF00196">
    <property type="entry name" value="GerE"/>
    <property type="match status" value="1"/>
</dbReference>
<dbReference type="PANTHER" id="PTHR43547:SF2">
    <property type="entry name" value="HYBRID SIGNAL TRANSDUCTION HISTIDINE KINASE C"/>
    <property type="match status" value="1"/>
</dbReference>
<name>A0A1E5SYI4_9BACT</name>
<dbReference type="InterPro" id="IPR011006">
    <property type="entry name" value="CheY-like_superfamily"/>
</dbReference>
<dbReference type="SMART" id="SM00387">
    <property type="entry name" value="HATPase_c"/>
    <property type="match status" value="1"/>
</dbReference>
<dbReference type="SMART" id="SM00388">
    <property type="entry name" value="HisKA"/>
    <property type="match status" value="1"/>
</dbReference>
<dbReference type="GO" id="GO:0006355">
    <property type="term" value="P:regulation of DNA-templated transcription"/>
    <property type="evidence" value="ECO:0007669"/>
    <property type="project" value="InterPro"/>
</dbReference>
<dbReference type="InterPro" id="IPR011041">
    <property type="entry name" value="Quinoprot_gluc/sorb_DH_b-prop"/>
</dbReference>
<dbReference type="InterPro" id="IPR015943">
    <property type="entry name" value="WD40/YVTN_repeat-like_dom_sf"/>
</dbReference>
<reference evidence="11 12" key="1">
    <citation type="submission" date="2016-08" db="EMBL/GenBank/DDBJ databases">
        <title>Draft genome of Fabibacter sp. strain SK-8.</title>
        <authorList>
            <person name="Wong S.-K."/>
            <person name="Hamasaki K."/>
            <person name="Yoshizawa S."/>
        </authorList>
    </citation>
    <scope>NUCLEOTIDE SEQUENCE [LARGE SCALE GENOMIC DNA]</scope>
    <source>
        <strain evidence="11 12">SK-8</strain>
    </source>
</reference>
<proteinExistence type="predicted"/>
<dbReference type="Proteomes" id="UP000095552">
    <property type="component" value="Unassembled WGS sequence"/>
</dbReference>
<dbReference type="InterPro" id="IPR004358">
    <property type="entry name" value="Sig_transdc_His_kin-like_C"/>
</dbReference>
<dbReference type="InterPro" id="IPR013783">
    <property type="entry name" value="Ig-like_fold"/>
</dbReference>
<feature type="domain" description="HTH luxR-type" evidence="8">
    <location>
        <begin position="1218"/>
        <end position="1283"/>
    </location>
</feature>
<comment type="caution">
    <text evidence="11">The sequence shown here is derived from an EMBL/GenBank/DDBJ whole genome shotgun (WGS) entry which is preliminary data.</text>
</comment>
<feature type="modified residue" description="4-aspartylphosphate" evidence="5">
    <location>
        <position position="1124"/>
    </location>
</feature>
<dbReference type="SUPFAM" id="SSF50952">
    <property type="entry name" value="Soluble quinoprotein glucose dehydrogenase"/>
    <property type="match status" value="1"/>
</dbReference>
<accession>A0A1E5SYI4</accession>
<evidence type="ECO:0000259" key="9">
    <source>
        <dbReference type="PROSITE" id="PS50109"/>
    </source>
</evidence>
<dbReference type="Gene3D" id="2.60.40.10">
    <property type="entry name" value="Immunoglobulins"/>
    <property type="match status" value="1"/>
</dbReference>
<dbReference type="Gene3D" id="2.130.10.10">
    <property type="entry name" value="YVTN repeat-like/Quinoprotein amine dehydrogenase"/>
    <property type="match status" value="2"/>
</dbReference>
<dbReference type="EC" id="2.7.13.3" evidence="2"/>
<dbReference type="SMART" id="SM00448">
    <property type="entry name" value="REC"/>
    <property type="match status" value="1"/>
</dbReference>
<feature type="domain" description="Histidine kinase" evidence="9">
    <location>
        <begin position="820"/>
        <end position="1038"/>
    </location>
</feature>
<dbReference type="EMBL" id="MDGQ01000005">
    <property type="protein sequence ID" value="OEK04175.1"/>
    <property type="molecule type" value="Genomic_DNA"/>
</dbReference>
<evidence type="ECO:0000259" key="10">
    <source>
        <dbReference type="PROSITE" id="PS50110"/>
    </source>
</evidence>
<gene>
    <name evidence="11" type="ORF">BFP71_11875</name>
</gene>
<evidence type="ECO:0000256" key="6">
    <source>
        <dbReference type="SAM" id="Coils"/>
    </source>
</evidence>
<evidence type="ECO:0000313" key="12">
    <source>
        <dbReference type="Proteomes" id="UP000095552"/>
    </source>
</evidence>
<dbReference type="PRINTS" id="PR00038">
    <property type="entry name" value="HTHLUXR"/>
</dbReference>
<dbReference type="FunFam" id="1.10.287.130:FF:000045">
    <property type="entry name" value="Two-component system sensor histidine kinase/response regulator"/>
    <property type="match status" value="1"/>
</dbReference>
<dbReference type="SUPFAM" id="SSF46894">
    <property type="entry name" value="C-terminal effector domain of the bipartite response regulators"/>
    <property type="match status" value="1"/>
</dbReference>
<dbReference type="SMART" id="SM00421">
    <property type="entry name" value="HTH_LUXR"/>
    <property type="match status" value="1"/>
</dbReference>
<feature type="transmembrane region" description="Helical" evidence="7">
    <location>
        <begin position="743"/>
        <end position="765"/>
    </location>
</feature>
<dbReference type="Pfam" id="PF07495">
    <property type="entry name" value="Y_Y_Y"/>
    <property type="match status" value="1"/>
</dbReference>
<dbReference type="PROSITE" id="PS50043">
    <property type="entry name" value="HTH_LUXR_2"/>
    <property type="match status" value="1"/>
</dbReference>
<evidence type="ECO:0000256" key="3">
    <source>
        <dbReference type="ARBA" id="ARBA00022553"/>
    </source>
</evidence>
<dbReference type="InterPro" id="IPR016032">
    <property type="entry name" value="Sig_transdc_resp-reg_C-effctor"/>
</dbReference>
<evidence type="ECO:0000256" key="4">
    <source>
        <dbReference type="ARBA" id="ARBA00023125"/>
    </source>
</evidence>
<organism evidence="11 12">
    <name type="scientific">Roseivirga misakiensis</name>
    <dbReference type="NCBI Taxonomy" id="1563681"/>
    <lineage>
        <taxon>Bacteria</taxon>
        <taxon>Pseudomonadati</taxon>
        <taxon>Bacteroidota</taxon>
        <taxon>Cytophagia</taxon>
        <taxon>Cytophagales</taxon>
        <taxon>Roseivirgaceae</taxon>
        <taxon>Roseivirga</taxon>
    </lineage>
</organism>
<protein>
    <recommendedName>
        <fullName evidence="2">histidine kinase</fullName>
        <ecNumber evidence="2">2.7.13.3</ecNumber>
    </recommendedName>
</protein>
<dbReference type="InterPro" id="IPR005467">
    <property type="entry name" value="His_kinase_dom"/>
</dbReference>
<evidence type="ECO:0000256" key="5">
    <source>
        <dbReference type="PROSITE-ProRule" id="PRU00169"/>
    </source>
</evidence>
<dbReference type="STRING" id="1563681.BFP71_11875"/>
<dbReference type="InterPro" id="IPR000792">
    <property type="entry name" value="Tscrpt_reg_LuxR_C"/>
</dbReference>
<feature type="coiled-coil region" evidence="6">
    <location>
        <begin position="765"/>
        <end position="810"/>
    </location>
</feature>
<dbReference type="InterPro" id="IPR003661">
    <property type="entry name" value="HisK_dim/P_dom"/>
</dbReference>
<dbReference type="PROSITE" id="PS50110">
    <property type="entry name" value="RESPONSE_REGULATORY"/>
    <property type="match status" value="1"/>
</dbReference>
<dbReference type="PRINTS" id="PR00344">
    <property type="entry name" value="BCTRLSENSOR"/>
</dbReference>
<dbReference type="Gene3D" id="3.40.50.2300">
    <property type="match status" value="1"/>
</dbReference>
<comment type="catalytic activity">
    <reaction evidence="1">
        <text>ATP + protein L-histidine = ADP + protein N-phospho-L-histidine.</text>
        <dbReference type="EC" id="2.7.13.3"/>
    </reaction>
</comment>
<dbReference type="InterPro" id="IPR036890">
    <property type="entry name" value="HATPase_C_sf"/>
</dbReference>
<keyword evidence="6" id="KW-0175">Coiled coil</keyword>
<dbReference type="CDD" id="cd06170">
    <property type="entry name" value="LuxR_C_like"/>
    <property type="match status" value="1"/>
</dbReference>
<dbReference type="OrthoDB" id="9806995at2"/>
<dbReference type="InterPro" id="IPR011110">
    <property type="entry name" value="Reg_prop"/>
</dbReference>
<dbReference type="Gene3D" id="3.30.565.10">
    <property type="entry name" value="Histidine kinase-like ATPase, C-terminal domain"/>
    <property type="match status" value="1"/>
</dbReference>
<keyword evidence="7" id="KW-0812">Transmembrane</keyword>
<evidence type="ECO:0000259" key="8">
    <source>
        <dbReference type="PROSITE" id="PS50043"/>
    </source>
</evidence>
<dbReference type="SUPFAM" id="SSF47384">
    <property type="entry name" value="Homodimeric domain of signal transducing histidine kinase"/>
    <property type="match status" value="1"/>
</dbReference>
<dbReference type="GO" id="GO:0003677">
    <property type="term" value="F:DNA binding"/>
    <property type="evidence" value="ECO:0007669"/>
    <property type="project" value="UniProtKB-KW"/>
</dbReference>
<dbReference type="SUPFAM" id="SSF55874">
    <property type="entry name" value="ATPase domain of HSP90 chaperone/DNA topoisomerase II/histidine kinase"/>
    <property type="match status" value="1"/>
</dbReference>
<dbReference type="GO" id="GO:0000155">
    <property type="term" value="F:phosphorelay sensor kinase activity"/>
    <property type="evidence" value="ECO:0007669"/>
    <property type="project" value="InterPro"/>
</dbReference>
<dbReference type="Pfam" id="PF02518">
    <property type="entry name" value="HATPase_c"/>
    <property type="match status" value="1"/>
</dbReference>
<dbReference type="InterPro" id="IPR001789">
    <property type="entry name" value="Sig_transdc_resp-reg_receiver"/>
</dbReference>
<dbReference type="Gene3D" id="1.10.287.130">
    <property type="match status" value="1"/>
</dbReference>
<keyword evidence="4" id="KW-0238">DNA-binding</keyword>
<feature type="domain" description="Response regulatory" evidence="10">
    <location>
        <begin position="1076"/>
        <end position="1191"/>
    </location>
</feature>
<dbReference type="PANTHER" id="PTHR43547">
    <property type="entry name" value="TWO-COMPONENT HISTIDINE KINASE"/>
    <property type="match status" value="1"/>
</dbReference>
<dbReference type="SUPFAM" id="SSF52172">
    <property type="entry name" value="CheY-like"/>
    <property type="match status" value="1"/>
</dbReference>
<evidence type="ECO:0000256" key="1">
    <source>
        <dbReference type="ARBA" id="ARBA00000085"/>
    </source>
</evidence>